<keyword evidence="3 6" id="KW-0028">Amino-acid biosynthesis</keyword>
<sequence>MAEARRATIERATGETAIKVALRLAPAKAEIATGIAFFDHMLAQIAQHGQLGLAVKAKGDLDVDFHHTVEDVGIALGMALEKALGDKKGIARFADACAPLDEALARVVLDLSGRPGLYYRATFSRPAVGDFDVQLVREFFQGFANAAKATLHVDLLAGANAHHQAEAIFKAFALALRQAVAPVGAAGAIPSTKGRL</sequence>
<comment type="catalytic activity">
    <reaction evidence="6 7">
        <text>D-erythro-1-(imidazol-4-yl)glycerol 3-phosphate = 3-(imidazol-4-yl)-2-oxopropyl phosphate + H2O</text>
        <dbReference type="Rhea" id="RHEA:11040"/>
        <dbReference type="ChEBI" id="CHEBI:15377"/>
        <dbReference type="ChEBI" id="CHEBI:57766"/>
        <dbReference type="ChEBI" id="CHEBI:58278"/>
        <dbReference type="EC" id="4.2.1.19"/>
    </reaction>
</comment>
<keyword evidence="9" id="KW-1185">Reference proteome</keyword>
<dbReference type="Proteomes" id="UP000604381">
    <property type="component" value="Unassembled WGS sequence"/>
</dbReference>
<keyword evidence="5 6" id="KW-0456">Lyase</keyword>
<gene>
    <name evidence="6 8" type="primary">hisB</name>
    <name evidence="8" type="ORF">ISN26_06770</name>
</gene>
<name>A0A930UD83_9GAMM</name>
<evidence type="ECO:0000256" key="1">
    <source>
        <dbReference type="ARBA" id="ARBA00005047"/>
    </source>
</evidence>
<dbReference type="SUPFAM" id="SSF54211">
    <property type="entry name" value="Ribosomal protein S5 domain 2-like"/>
    <property type="match status" value="2"/>
</dbReference>
<dbReference type="GO" id="GO:0000105">
    <property type="term" value="P:L-histidine biosynthetic process"/>
    <property type="evidence" value="ECO:0007669"/>
    <property type="project" value="UniProtKB-UniRule"/>
</dbReference>
<dbReference type="InterPro" id="IPR000807">
    <property type="entry name" value="ImidazoleglycerolP_deHydtase"/>
</dbReference>
<dbReference type="EMBL" id="JADHEI010000050">
    <property type="protein sequence ID" value="MBF2735755.1"/>
    <property type="molecule type" value="Genomic_DNA"/>
</dbReference>
<dbReference type="GO" id="GO:0004424">
    <property type="term" value="F:imidazoleglycerol-phosphate dehydratase activity"/>
    <property type="evidence" value="ECO:0007669"/>
    <property type="project" value="UniProtKB-UniRule"/>
</dbReference>
<evidence type="ECO:0000256" key="2">
    <source>
        <dbReference type="ARBA" id="ARBA00016664"/>
    </source>
</evidence>
<dbReference type="PANTHER" id="PTHR23133:SF2">
    <property type="entry name" value="IMIDAZOLEGLYCEROL-PHOSPHATE DEHYDRATASE"/>
    <property type="match status" value="1"/>
</dbReference>
<keyword evidence="4 6" id="KW-0368">Histidine biosynthesis</keyword>
<dbReference type="NCBIfam" id="NF002111">
    <property type="entry name" value="PRK00951.2-1"/>
    <property type="match status" value="1"/>
</dbReference>
<dbReference type="PROSITE" id="PS00954">
    <property type="entry name" value="IGP_DEHYDRATASE_1"/>
    <property type="match status" value="1"/>
</dbReference>
<comment type="similarity">
    <text evidence="6 7">Belongs to the imidazoleglycerol-phosphate dehydratase family.</text>
</comment>
<comment type="pathway">
    <text evidence="1 6 7">Amino-acid biosynthesis; L-histidine biosynthesis; L-histidine from 5-phospho-alpha-D-ribose 1-diphosphate: step 6/9.</text>
</comment>
<comment type="caution">
    <text evidence="8">The sequence shown here is derived from an EMBL/GenBank/DDBJ whole genome shotgun (WGS) entry which is preliminary data.</text>
</comment>
<evidence type="ECO:0000313" key="8">
    <source>
        <dbReference type="EMBL" id="MBF2735755.1"/>
    </source>
</evidence>
<evidence type="ECO:0000313" key="9">
    <source>
        <dbReference type="Proteomes" id="UP000604381"/>
    </source>
</evidence>
<dbReference type="FunFam" id="3.30.230.40:FF:000003">
    <property type="entry name" value="Imidazoleglycerol-phosphate dehydratase HisB"/>
    <property type="match status" value="1"/>
</dbReference>
<protein>
    <recommendedName>
        <fullName evidence="2 6">Imidazoleglycerol-phosphate dehydratase</fullName>
        <shortName evidence="6">IGPD</shortName>
        <ecNumber evidence="6 7">4.2.1.19</ecNumber>
    </recommendedName>
</protein>
<comment type="subcellular location">
    <subcellularLocation>
        <location evidence="6 7">Cytoplasm</location>
    </subcellularLocation>
</comment>
<dbReference type="InterPro" id="IPR038494">
    <property type="entry name" value="IGPD_sf"/>
</dbReference>
<dbReference type="Gene3D" id="3.30.230.40">
    <property type="entry name" value="Imidazole glycerol phosphate dehydratase, domain 1"/>
    <property type="match status" value="2"/>
</dbReference>
<proteinExistence type="inferred from homology"/>
<keyword evidence="6" id="KW-0963">Cytoplasm</keyword>
<dbReference type="PANTHER" id="PTHR23133">
    <property type="entry name" value="IMIDAZOLEGLYCEROL-PHOSPHATE DEHYDRATASE HIS7"/>
    <property type="match status" value="1"/>
</dbReference>
<evidence type="ECO:0000256" key="7">
    <source>
        <dbReference type="RuleBase" id="RU000599"/>
    </source>
</evidence>
<reference evidence="8" key="1">
    <citation type="submission" date="2020-10" db="EMBL/GenBank/DDBJ databases">
        <title>An improved Amphimedon queenslandica hologenome assembly reveals how three proteobacterial symbionts can extend the metabolic phenotypic of their marine sponge host.</title>
        <authorList>
            <person name="Degnan B."/>
            <person name="Degnan S."/>
            <person name="Xiang X."/>
        </authorList>
    </citation>
    <scope>NUCLEOTIDE SEQUENCE</scope>
    <source>
        <strain evidence="8">AqS2</strain>
    </source>
</reference>
<dbReference type="GO" id="GO:0005737">
    <property type="term" value="C:cytoplasm"/>
    <property type="evidence" value="ECO:0007669"/>
    <property type="project" value="UniProtKB-SubCell"/>
</dbReference>
<dbReference type="InterPro" id="IPR020565">
    <property type="entry name" value="ImidazoleglycerP_deHydtase_CS"/>
</dbReference>
<dbReference type="PROSITE" id="PS00955">
    <property type="entry name" value="IGP_DEHYDRATASE_2"/>
    <property type="match status" value="1"/>
</dbReference>
<dbReference type="FunFam" id="3.30.230.40:FF:000001">
    <property type="entry name" value="Imidazoleglycerol-phosphate dehydratase HisB"/>
    <property type="match status" value="1"/>
</dbReference>
<evidence type="ECO:0000256" key="6">
    <source>
        <dbReference type="HAMAP-Rule" id="MF_00076"/>
    </source>
</evidence>
<dbReference type="EC" id="4.2.1.19" evidence="6 7"/>
<organism evidence="8 9">
    <name type="scientific">Candidatus Amphirhobacter heronislandensis</name>
    <dbReference type="NCBI Taxonomy" id="1732024"/>
    <lineage>
        <taxon>Bacteria</taxon>
        <taxon>Pseudomonadati</taxon>
        <taxon>Pseudomonadota</taxon>
        <taxon>Gammaproteobacteria</taxon>
        <taxon>Candidatus Tethybacterales</taxon>
        <taxon>Candidatus Tethybacteraceae</taxon>
        <taxon>Candidatus Amphirhobacter</taxon>
    </lineage>
</organism>
<dbReference type="Pfam" id="PF00475">
    <property type="entry name" value="IGPD"/>
    <property type="match status" value="1"/>
</dbReference>
<dbReference type="InterPro" id="IPR020568">
    <property type="entry name" value="Ribosomal_Su5_D2-typ_SF"/>
</dbReference>
<dbReference type="AlphaFoldDB" id="A0A930UD83"/>
<evidence type="ECO:0000256" key="5">
    <source>
        <dbReference type="ARBA" id="ARBA00023239"/>
    </source>
</evidence>
<accession>A0A930UD83</accession>
<dbReference type="NCBIfam" id="NF002114">
    <property type="entry name" value="PRK00951.2-4"/>
    <property type="match status" value="1"/>
</dbReference>
<dbReference type="CDD" id="cd07914">
    <property type="entry name" value="IGPD"/>
    <property type="match status" value="1"/>
</dbReference>
<evidence type="ECO:0000256" key="3">
    <source>
        <dbReference type="ARBA" id="ARBA00022605"/>
    </source>
</evidence>
<evidence type="ECO:0000256" key="4">
    <source>
        <dbReference type="ARBA" id="ARBA00023102"/>
    </source>
</evidence>
<dbReference type="HAMAP" id="MF_00076">
    <property type="entry name" value="HisB"/>
    <property type="match status" value="1"/>
</dbReference>